<feature type="region of interest" description="Disordered" evidence="1">
    <location>
        <begin position="263"/>
        <end position="297"/>
    </location>
</feature>
<evidence type="ECO:0000313" key="3">
    <source>
        <dbReference type="EMBL" id="AMY12105.1"/>
    </source>
</evidence>
<dbReference type="Gene3D" id="2.130.10.10">
    <property type="entry name" value="YVTN repeat-like/Quinoprotein amine dehydrogenase"/>
    <property type="match status" value="2"/>
</dbReference>
<feature type="chain" id="PRO_5007512015" evidence="2">
    <location>
        <begin position="23"/>
        <end position="371"/>
    </location>
</feature>
<reference evidence="4" key="2">
    <citation type="submission" date="2016-04" db="EMBL/GenBank/DDBJ databases">
        <title>First Complete Genome Sequence of a Subdivision 6 Acidobacterium.</title>
        <authorList>
            <person name="Huang S."/>
            <person name="Vieira S."/>
            <person name="Bunk B."/>
            <person name="Riedel T."/>
            <person name="Sproeer C."/>
            <person name="Overmann J."/>
        </authorList>
    </citation>
    <scope>NUCLEOTIDE SEQUENCE [LARGE SCALE GENOMIC DNA]</scope>
    <source>
        <strain evidence="4">DSM 100886 HEG_-6_39</strain>
    </source>
</reference>
<dbReference type="PANTHER" id="PTHR47199">
    <property type="entry name" value="PHOTOSYSTEM II STABILITY/ASSEMBLY FACTOR HCF136, CHLOROPLASTIC"/>
    <property type="match status" value="1"/>
</dbReference>
<dbReference type="EMBL" id="CP015136">
    <property type="protein sequence ID" value="AMY12105.1"/>
    <property type="molecule type" value="Genomic_DNA"/>
</dbReference>
<dbReference type="KEGG" id="abac:LuPra_05377"/>
<dbReference type="RefSeq" id="WP_110173589.1">
    <property type="nucleotide sequence ID" value="NZ_CP015136.1"/>
</dbReference>
<keyword evidence="4" id="KW-1185">Reference proteome</keyword>
<dbReference type="SUPFAM" id="SSF110296">
    <property type="entry name" value="Oligoxyloglucan reducing end-specific cellobiohydrolase"/>
    <property type="match status" value="1"/>
</dbReference>
<proteinExistence type="predicted"/>
<evidence type="ECO:0000313" key="4">
    <source>
        <dbReference type="Proteomes" id="UP000076079"/>
    </source>
</evidence>
<dbReference type="InterPro" id="IPR015943">
    <property type="entry name" value="WD40/YVTN_repeat-like_dom_sf"/>
</dbReference>
<evidence type="ECO:0000256" key="1">
    <source>
        <dbReference type="SAM" id="MobiDB-lite"/>
    </source>
</evidence>
<sequence precursor="true">MKTAPALFAVLVAALATGLAQERVGWQPLDSGVTVRLRGVSTVSRQVAWASGEHGTVLRTSDGGTTWQPRPVPGADALDFRDIDASSDRVASVLSIGPGDASRIYRTTDGGAHWTLQFTNHDPKVFLDAMAFADATHGVAVSDSVDGQFVVLMTADGGAHWARVPAERLPPALAVEGAFAASGTNVAVRGTHIWIGTTASRVLHSADAGRTWTVTSTPVASGKATGIFSIAFRDARHGVVVGGNYTKEADAIANVATTEDGGATWAGSGTDERRTLAAPKPAGEGGQNAERRATDGGASLSGYRSVVAWMRGLGPAGWLAVGPSGADVSIDDGRTWSPAGGDGYDALSVSPDGQAGFATGARGRIARVTVR</sequence>
<dbReference type="Proteomes" id="UP000076079">
    <property type="component" value="Chromosome"/>
</dbReference>
<gene>
    <name evidence="3" type="ORF">LuPra_05377</name>
</gene>
<evidence type="ECO:0000256" key="2">
    <source>
        <dbReference type="SAM" id="SignalP"/>
    </source>
</evidence>
<feature type="signal peptide" evidence="2">
    <location>
        <begin position="1"/>
        <end position="22"/>
    </location>
</feature>
<reference evidence="3 4" key="1">
    <citation type="journal article" date="2016" name="Genome Announc.">
        <title>First Complete Genome Sequence of a Subdivision 6 Acidobacterium Strain.</title>
        <authorList>
            <person name="Huang S."/>
            <person name="Vieira S."/>
            <person name="Bunk B."/>
            <person name="Riedel T."/>
            <person name="Sproer C."/>
            <person name="Overmann J."/>
        </authorList>
    </citation>
    <scope>NUCLEOTIDE SEQUENCE [LARGE SCALE GENOMIC DNA]</scope>
    <source>
        <strain evidence="4">DSM 100886 HEG_-6_39</strain>
    </source>
</reference>
<dbReference type="AlphaFoldDB" id="A0A143PTX5"/>
<accession>A0A143PTX5</accession>
<dbReference type="PANTHER" id="PTHR47199:SF2">
    <property type="entry name" value="PHOTOSYSTEM II STABILITY_ASSEMBLY FACTOR HCF136, CHLOROPLASTIC"/>
    <property type="match status" value="1"/>
</dbReference>
<name>A0A143PTX5_LUTPR</name>
<protein>
    <submittedName>
        <fullName evidence="3">Ycf48-like protein</fullName>
    </submittedName>
</protein>
<keyword evidence="2" id="KW-0732">Signal</keyword>
<dbReference type="OrthoDB" id="9813892at2"/>
<dbReference type="STRING" id="1855912.LuPra_05377"/>
<organism evidence="3 4">
    <name type="scientific">Luteitalea pratensis</name>
    <dbReference type="NCBI Taxonomy" id="1855912"/>
    <lineage>
        <taxon>Bacteria</taxon>
        <taxon>Pseudomonadati</taxon>
        <taxon>Acidobacteriota</taxon>
        <taxon>Vicinamibacteria</taxon>
        <taxon>Vicinamibacterales</taxon>
        <taxon>Vicinamibacteraceae</taxon>
        <taxon>Luteitalea</taxon>
    </lineage>
</organism>